<dbReference type="NCBIfam" id="TIGR00797">
    <property type="entry name" value="matE"/>
    <property type="match status" value="1"/>
</dbReference>
<evidence type="ECO:0000256" key="5">
    <source>
        <dbReference type="ARBA" id="ARBA00022692"/>
    </source>
</evidence>
<dbReference type="InterPro" id="IPR002528">
    <property type="entry name" value="MATE_fam"/>
</dbReference>
<organism evidence="10 11">
    <name type="scientific">Photobacterium indicum</name>
    <dbReference type="NCBI Taxonomy" id="81447"/>
    <lineage>
        <taxon>Bacteria</taxon>
        <taxon>Pseudomonadati</taxon>
        <taxon>Pseudomonadota</taxon>
        <taxon>Gammaproteobacteria</taxon>
        <taxon>Vibrionales</taxon>
        <taxon>Vibrionaceae</taxon>
        <taxon>Photobacterium</taxon>
    </lineage>
</organism>
<dbReference type="RefSeq" id="WP_107252760.1">
    <property type="nucleotide sequence ID" value="NZ_PYOC01000002.1"/>
</dbReference>
<dbReference type="InterPro" id="IPR047135">
    <property type="entry name" value="YsiQ"/>
</dbReference>
<keyword evidence="4" id="KW-1003">Cell membrane</keyword>
<sequence length="459" mass="49639">MTAILRNIYQHTQGHFFRSLITIAIPITLQSILFSSKGLIDVLMLSQLDEIDVAAIGVASRAIFVTTIMLGGITTGGALLTAQYWGAKDTQGVRESTALTWLATMGTALITVCVFLVFPSHIMGLATDSALVNQRGSEYLMITGFSMIAVACVGSMSAGLRSTHQPGISTLFSTLGIIANIFLNWVLIFGHFGLPALGIKGAAIATLLSSVIEVIALYGYLYGKQHLLAFSLLDIKRIINKDKFTLFFSLSLPTTFNFLAWAAGLFTYTAIMGQTGVQGLAALSVITPIESLSLSLLVGIANAAGVLVGNQIGAKNYDAVYYQAISFACISFLVSLLVAMGLYNLKAPLLDMFTALTPDTRQLAESFIIILCFGVVLRSVPTTLVVGVLRAGGDVKFCLYQDMLTQWAFGIPLTALGAIWLNFPPEWVYALFLLEAVFKWFACIHRLRSRKWIKNLIAA</sequence>
<feature type="transmembrane region" description="Helical" evidence="9">
    <location>
        <begin position="403"/>
        <end position="421"/>
    </location>
</feature>
<comment type="subcellular location">
    <subcellularLocation>
        <location evidence="1">Cell inner membrane</location>
        <topology evidence="1">Multi-pass membrane protein</topology>
    </subcellularLocation>
</comment>
<feature type="transmembrane region" description="Helical" evidence="9">
    <location>
        <begin position="363"/>
        <end position="391"/>
    </location>
</feature>
<dbReference type="GO" id="GO:0015297">
    <property type="term" value="F:antiporter activity"/>
    <property type="evidence" value="ECO:0007669"/>
    <property type="project" value="InterPro"/>
</dbReference>
<evidence type="ECO:0000256" key="3">
    <source>
        <dbReference type="ARBA" id="ARBA00022448"/>
    </source>
</evidence>
<feature type="transmembrane region" description="Helical" evidence="9">
    <location>
        <begin position="202"/>
        <end position="223"/>
    </location>
</feature>
<feature type="transmembrane region" description="Helical" evidence="9">
    <location>
        <begin position="139"/>
        <end position="159"/>
    </location>
</feature>
<proteinExistence type="predicted"/>
<dbReference type="PANTHER" id="PTHR42925">
    <property type="entry name" value="MULTIDRUG AND TOXIN EFFLUX PROTEIN MATE FAMILY"/>
    <property type="match status" value="1"/>
</dbReference>
<accession>A0A2T3LA01</accession>
<evidence type="ECO:0000256" key="2">
    <source>
        <dbReference type="ARBA" id="ARBA00013489"/>
    </source>
</evidence>
<reference evidence="10 11" key="1">
    <citation type="submission" date="2018-03" db="EMBL/GenBank/DDBJ databases">
        <title>Whole genome sequencing of Histamine producing bacteria.</title>
        <authorList>
            <person name="Butler K."/>
        </authorList>
    </citation>
    <scope>NUCLEOTIDE SEQUENCE [LARGE SCALE GENOMIC DNA]</scope>
    <source>
        <strain evidence="10 11">ATCC 19614</strain>
    </source>
</reference>
<evidence type="ECO:0000256" key="1">
    <source>
        <dbReference type="ARBA" id="ARBA00004429"/>
    </source>
</evidence>
<dbReference type="EMBL" id="PYOC01000002">
    <property type="protein sequence ID" value="PSV48142.1"/>
    <property type="molecule type" value="Genomic_DNA"/>
</dbReference>
<dbReference type="CDD" id="cd13134">
    <property type="entry name" value="MATE_like_8"/>
    <property type="match status" value="1"/>
</dbReference>
<protein>
    <recommendedName>
        <fullName evidence="2">Multidrug resistance protein NorM</fullName>
    </recommendedName>
    <alternativeName>
        <fullName evidence="8">Na(+)/drug antiporter</fullName>
    </alternativeName>
</protein>
<dbReference type="AlphaFoldDB" id="A0A2T3LA01"/>
<dbReference type="Proteomes" id="UP000241803">
    <property type="component" value="Unassembled WGS sequence"/>
</dbReference>
<dbReference type="GO" id="GO:0042910">
    <property type="term" value="F:xenobiotic transmembrane transporter activity"/>
    <property type="evidence" value="ECO:0007669"/>
    <property type="project" value="InterPro"/>
</dbReference>
<keyword evidence="5 9" id="KW-0812">Transmembrane</keyword>
<dbReference type="InterPro" id="IPR048279">
    <property type="entry name" value="MdtK-like"/>
</dbReference>
<feature type="transmembrane region" description="Helical" evidence="9">
    <location>
        <begin position="171"/>
        <end position="190"/>
    </location>
</feature>
<evidence type="ECO:0000256" key="7">
    <source>
        <dbReference type="ARBA" id="ARBA00023136"/>
    </source>
</evidence>
<comment type="caution">
    <text evidence="10">The sequence shown here is derived from an EMBL/GenBank/DDBJ whole genome shotgun (WGS) entry which is preliminary data.</text>
</comment>
<feature type="transmembrane region" description="Helical" evidence="9">
    <location>
        <begin position="20"/>
        <end position="40"/>
    </location>
</feature>
<evidence type="ECO:0000313" key="10">
    <source>
        <dbReference type="EMBL" id="PSV48142.1"/>
    </source>
</evidence>
<dbReference type="PANTHER" id="PTHR42925:SF2">
    <property type="entry name" value="NA+ DRIVEN MULTIDRUG EFFLUX PUMP"/>
    <property type="match status" value="1"/>
</dbReference>
<feature type="transmembrane region" description="Helical" evidence="9">
    <location>
        <begin position="244"/>
        <end position="271"/>
    </location>
</feature>
<gene>
    <name evidence="10" type="ORF">C9J47_06240</name>
</gene>
<keyword evidence="6 9" id="KW-1133">Transmembrane helix</keyword>
<keyword evidence="7 9" id="KW-0472">Membrane</keyword>
<feature type="transmembrane region" description="Helical" evidence="9">
    <location>
        <begin position="60"/>
        <end position="86"/>
    </location>
</feature>
<evidence type="ECO:0000256" key="9">
    <source>
        <dbReference type="SAM" id="Phobius"/>
    </source>
</evidence>
<feature type="transmembrane region" description="Helical" evidence="9">
    <location>
        <begin position="320"/>
        <end position="343"/>
    </location>
</feature>
<dbReference type="GO" id="GO:0005886">
    <property type="term" value="C:plasma membrane"/>
    <property type="evidence" value="ECO:0007669"/>
    <property type="project" value="UniProtKB-SubCell"/>
</dbReference>
<evidence type="ECO:0000256" key="6">
    <source>
        <dbReference type="ARBA" id="ARBA00022989"/>
    </source>
</evidence>
<evidence type="ECO:0000313" key="11">
    <source>
        <dbReference type="Proteomes" id="UP000241803"/>
    </source>
</evidence>
<evidence type="ECO:0000256" key="8">
    <source>
        <dbReference type="ARBA" id="ARBA00030855"/>
    </source>
</evidence>
<dbReference type="Pfam" id="PF01554">
    <property type="entry name" value="MatE"/>
    <property type="match status" value="2"/>
</dbReference>
<keyword evidence="3" id="KW-0813">Transport</keyword>
<dbReference type="PIRSF" id="PIRSF006603">
    <property type="entry name" value="DinF"/>
    <property type="match status" value="1"/>
</dbReference>
<keyword evidence="11" id="KW-1185">Reference proteome</keyword>
<feature type="transmembrane region" description="Helical" evidence="9">
    <location>
        <begin position="291"/>
        <end position="308"/>
    </location>
</feature>
<evidence type="ECO:0000256" key="4">
    <source>
        <dbReference type="ARBA" id="ARBA00022475"/>
    </source>
</evidence>
<feature type="transmembrane region" description="Helical" evidence="9">
    <location>
        <begin position="98"/>
        <end position="119"/>
    </location>
</feature>
<name>A0A2T3LA01_9GAMM</name>
<feature type="transmembrane region" description="Helical" evidence="9">
    <location>
        <begin position="427"/>
        <end position="444"/>
    </location>
</feature>